<reference evidence="1 2" key="1">
    <citation type="submission" date="2019-03" db="EMBL/GenBank/DDBJ databases">
        <title>Genomic Encyclopedia of Archaeal and Bacterial Type Strains, Phase II (KMG-II): from individual species to whole genera.</title>
        <authorList>
            <person name="Goeker M."/>
        </authorList>
    </citation>
    <scope>NUCLEOTIDE SEQUENCE [LARGE SCALE GENOMIC DNA]</scope>
    <source>
        <strain evidence="1 2">DSM 21537</strain>
    </source>
</reference>
<dbReference type="SUPFAM" id="SSF52317">
    <property type="entry name" value="Class I glutamine amidotransferase-like"/>
    <property type="match status" value="1"/>
</dbReference>
<dbReference type="RefSeq" id="WP_004785366.1">
    <property type="nucleotide sequence ID" value="NZ_RQGE01000006.1"/>
</dbReference>
<dbReference type="OrthoDB" id="9792284at2"/>
<dbReference type="AlphaFoldDB" id="A0A4V3HIX4"/>
<evidence type="ECO:0000313" key="2">
    <source>
        <dbReference type="Proteomes" id="UP000294684"/>
    </source>
</evidence>
<protein>
    <submittedName>
        <fullName evidence="1">ThiJ/PfpI family protein</fullName>
    </submittedName>
</protein>
<dbReference type="Gene3D" id="3.40.50.880">
    <property type="match status" value="1"/>
</dbReference>
<keyword evidence="2" id="KW-1185">Reference proteome</keyword>
<gene>
    <name evidence="1" type="ORF">CLV96_2596</name>
</gene>
<evidence type="ECO:0000313" key="1">
    <source>
        <dbReference type="EMBL" id="TDY73561.1"/>
    </source>
</evidence>
<dbReference type="Pfam" id="PF17124">
    <property type="entry name" value="ThiJ_like"/>
    <property type="match status" value="1"/>
</dbReference>
<proteinExistence type="predicted"/>
<dbReference type="EMBL" id="SORO01000001">
    <property type="protein sequence ID" value="TDY73561.1"/>
    <property type="molecule type" value="Genomic_DNA"/>
</dbReference>
<dbReference type="GeneID" id="79827883"/>
<dbReference type="InterPro" id="IPR029062">
    <property type="entry name" value="Class_I_gatase-like"/>
</dbReference>
<comment type="caution">
    <text evidence="1">The sequence shown here is derived from an EMBL/GenBank/DDBJ whole genome shotgun (WGS) entry which is preliminary data.</text>
</comment>
<dbReference type="PANTHER" id="PTHR43068">
    <property type="entry name" value="SLR1854 PROTEIN"/>
    <property type="match status" value="1"/>
</dbReference>
<dbReference type="InterPro" id="IPR032633">
    <property type="entry name" value="ThiJ-like"/>
</dbReference>
<accession>A0A4V3HIX4</accession>
<name>A0A4V3HIX4_LEPME</name>
<dbReference type="PANTHER" id="PTHR43068:SF1">
    <property type="entry name" value="SLR1854 PROTEIN"/>
    <property type="match status" value="1"/>
</dbReference>
<sequence length="253" mass="28411">MILIPIPENDFDPSEVSIPWRILTAKRHKVVFATPSGKKGNADKRMLLGDGLGILKTILRASGDARADYDLLEKDQNFLKPISYEQIEPNAYNGILLPGGHAKGMIPYLESKILQSIIVNFFDQKKPVGAICHGVLLVARSIDPNTNKSVLYNLNTTSLLKKQELLAYNLTKLWLGDYYLTYNITVEDEVKSFLKHSSQFQSGNSGIFRDKTNNTSAGFTVRDQNFISARWPGDAHKFGYEFAQMVEKIPLND</sequence>
<organism evidence="1 2">
    <name type="scientific">Leptospira meyeri</name>
    <dbReference type="NCBI Taxonomy" id="29508"/>
    <lineage>
        <taxon>Bacteria</taxon>
        <taxon>Pseudomonadati</taxon>
        <taxon>Spirochaetota</taxon>
        <taxon>Spirochaetia</taxon>
        <taxon>Leptospirales</taxon>
        <taxon>Leptospiraceae</taxon>
        <taxon>Leptospira</taxon>
    </lineage>
</organism>
<dbReference type="Proteomes" id="UP000294684">
    <property type="component" value="Unassembled WGS sequence"/>
</dbReference>
<dbReference type="STRING" id="1193051.LEP1GSC017_1407"/>